<dbReference type="RefSeq" id="WP_201104273.1">
    <property type="nucleotide sequence ID" value="NZ_CP067977.1"/>
</dbReference>
<accession>A0ABX7BUQ5</accession>
<evidence type="ECO:0008006" key="3">
    <source>
        <dbReference type="Google" id="ProtNLM"/>
    </source>
</evidence>
<dbReference type="Proteomes" id="UP000595448">
    <property type="component" value="Chromosome"/>
</dbReference>
<sequence length="128" mass="13029">MKDLHSHLSPIAALIPAVQSATATSSAIDLQGFNSAEVLIQTGAIASAGDFTVKLQHSDTATSGDFADTASTDRLGSFPASLAADSVYRVGYKGGKRYVRTVVTKNGGTSIIAGITVLRGHPADGPVA</sequence>
<proteinExistence type="predicted"/>
<organism evidence="1 2">
    <name type="scientific">Brevundimonas vitisensis</name>
    <dbReference type="NCBI Taxonomy" id="2800818"/>
    <lineage>
        <taxon>Bacteria</taxon>
        <taxon>Pseudomonadati</taxon>
        <taxon>Pseudomonadota</taxon>
        <taxon>Alphaproteobacteria</taxon>
        <taxon>Caulobacterales</taxon>
        <taxon>Caulobacteraceae</taxon>
        <taxon>Brevundimonas</taxon>
    </lineage>
</organism>
<protein>
    <recommendedName>
        <fullName evidence="3">Phage protein</fullName>
    </recommendedName>
</protein>
<evidence type="ECO:0000313" key="2">
    <source>
        <dbReference type="Proteomes" id="UP000595448"/>
    </source>
</evidence>
<reference evidence="1 2" key="1">
    <citation type="submission" date="2021-01" db="EMBL/GenBank/DDBJ databases">
        <title>Brevundimonas vitis sp. nov., an bacterium isolated from grape (Vitis vinifera).</title>
        <authorList>
            <person name="Jiang L."/>
            <person name="Lee J."/>
        </authorList>
    </citation>
    <scope>NUCLEOTIDE SEQUENCE [LARGE SCALE GENOMIC DNA]</scope>
    <source>
        <strain evidence="1 2">GRTSA-9</strain>
    </source>
</reference>
<gene>
    <name evidence="1" type="ORF">JIP62_07015</name>
</gene>
<name>A0ABX7BUQ5_9CAUL</name>
<dbReference type="EMBL" id="CP067977">
    <property type="protein sequence ID" value="QQQ19829.1"/>
    <property type="molecule type" value="Genomic_DNA"/>
</dbReference>
<keyword evidence="2" id="KW-1185">Reference proteome</keyword>
<evidence type="ECO:0000313" key="1">
    <source>
        <dbReference type="EMBL" id="QQQ19829.1"/>
    </source>
</evidence>